<evidence type="ECO:0000313" key="5">
    <source>
        <dbReference type="Proteomes" id="UP000719500"/>
    </source>
</evidence>
<feature type="transmembrane region" description="Helical" evidence="2">
    <location>
        <begin position="197"/>
        <end position="221"/>
    </location>
</feature>
<sequence length="269" mass="28193">MTFSEKLMDLRRKSGLSQEQLADRLGVTRQSVSKWESGTAMPELVKLISLSDIFGVSVDYLVKDYLEEPESAGGGDDLSAQQAVRLEKKVDELTNYVKGRVYRFDSKTRIFGLPLVSIRFGFVRNGKLSMDNVARGIIAIGNAAIGVVAIGIVGVGLFTFGVVGLGLLSLGIVAAGLGAFGVMALGYLALGVSAVGVYAGGVAAIAAKIAAAVSAVAPTAIGEHASGSHVLLWGDGLTAPEVRAFLLEHHPDLWQPLLDLFSSLGAHIK</sequence>
<dbReference type="SMART" id="SM00530">
    <property type="entry name" value="HTH_XRE"/>
    <property type="match status" value="1"/>
</dbReference>
<keyword evidence="2" id="KW-1133">Transmembrane helix</keyword>
<protein>
    <submittedName>
        <fullName evidence="4">Helix-turn-helix transcriptional regulator</fullName>
    </submittedName>
</protein>
<keyword evidence="2" id="KW-0472">Membrane</keyword>
<feature type="transmembrane region" description="Helical" evidence="2">
    <location>
        <begin position="137"/>
        <end position="161"/>
    </location>
</feature>
<dbReference type="CDD" id="cd00093">
    <property type="entry name" value="HTH_XRE"/>
    <property type="match status" value="1"/>
</dbReference>
<name>A0ABS2FT50_9FIRM</name>
<organism evidence="4 5">
    <name type="scientific">Oscillibacter valericigenes</name>
    <dbReference type="NCBI Taxonomy" id="351091"/>
    <lineage>
        <taxon>Bacteria</taxon>
        <taxon>Bacillati</taxon>
        <taxon>Bacillota</taxon>
        <taxon>Clostridia</taxon>
        <taxon>Eubacteriales</taxon>
        <taxon>Oscillospiraceae</taxon>
        <taxon>Oscillibacter</taxon>
    </lineage>
</organism>
<reference evidence="4 5" key="1">
    <citation type="journal article" date="2021" name="Sci. Rep.">
        <title>The distribution of antibiotic resistance genes in chicken gut microbiota commensals.</title>
        <authorList>
            <person name="Juricova H."/>
            <person name="Matiasovicova J."/>
            <person name="Kubasova T."/>
            <person name="Cejkova D."/>
            <person name="Rychlik I."/>
        </authorList>
    </citation>
    <scope>NUCLEOTIDE SEQUENCE [LARGE SCALE GENOMIC DNA]</scope>
    <source>
        <strain evidence="4 5">An411</strain>
    </source>
</reference>
<dbReference type="EMBL" id="JACSNX010000004">
    <property type="protein sequence ID" value="MBM6850759.1"/>
    <property type="molecule type" value="Genomic_DNA"/>
</dbReference>
<dbReference type="PANTHER" id="PTHR46558:SF13">
    <property type="entry name" value="HTH-TYPE TRANSCRIPTIONAL REGULATOR IMMR"/>
    <property type="match status" value="1"/>
</dbReference>
<proteinExistence type="predicted"/>
<dbReference type="Gene3D" id="1.10.260.40">
    <property type="entry name" value="lambda repressor-like DNA-binding domains"/>
    <property type="match status" value="1"/>
</dbReference>
<evidence type="ECO:0000313" key="4">
    <source>
        <dbReference type="EMBL" id="MBM6850759.1"/>
    </source>
</evidence>
<feature type="transmembrane region" description="Helical" evidence="2">
    <location>
        <begin position="167"/>
        <end position="190"/>
    </location>
</feature>
<dbReference type="SUPFAM" id="SSF47413">
    <property type="entry name" value="lambda repressor-like DNA-binding domains"/>
    <property type="match status" value="1"/>
</dbReference>
<accession>A0ABS2FT50</accession>
<keyword evidence="5" id="KW-1185">Reference proteome</keyword>
<evidence type="ECO:0000256" key="2">
    <source>
        <dbReference type="SAM" id="Phobius"/>
    </source>
</evidence>
<dbReference type="Proteomes" id="UP000719500">
    <property type="component" value="Unassembled WGS sequence"/>
</dbReference>
<dbReference type="InterPro" id="IPR010982">
    <property type="entry name" value="Lambda_DNA-bd_dom_sf"/>
</dbReference>
<dbReference type="PROSITE" id="PS50943">
    <property type="entry name" value="HTH_CROC1"/>
    <property type="match status" value="1"/>
</dbReference>
<evidence type="ECO:0000259" key="3">
    <source>
        <dbReference type="PROSITE" id="PS50943"/>
    </source>
</evidence>
<gene>
    <name evidence="4" type="ORF">H9X91_04815</name>
</gene>
<keyword evidence="1" id="KW-0238">DNA-binding</keyword>
<dbReference type="InterPro" id="IPR001387">
    <property type="entry name" value="Cro/C1-type_HTH"/>
</dbReference>
<dbReference type="PANTHER" id="PTHR46558">
    <property type="entry name" value="TRACRIPTIONAL REGULATORY PROTEIN-RELATED-RELATED"/>
    <property type="match status" value="1"/>
</dbReference>
<feature type="domain" description="HTH cro/C1-type" evidence="3">
    <location>
        <begin position="7"/>
        <end position="61"/>
    </location>
</feature>
<comment type="caution">
    <text evidence="4">The sequence shown here is derived from an EMBL/GenBank/DDBJ whole genome shotgun (WGS) entry which is preliminary data.</text>
</comment>
<evidence type="ECO:0000256" key="1">
    <source>
        <dbReference type="ARBA" id="ARBA00023125"/>
    </source>
</evidence>
<keyword evidence="2" id="KW-0812">Transmembrane</keyword>
<dbReference type="Pfam" id="PF01381">
    <property type="entry name" value="HTH_3"/>
    <property type="match status" value="1"/>
</dbReference>